<keyword evidence="3" id="KW-0732">Signal</keyword>
<feature type="signal peptide" evidence="3">
    <location>
        <begin position="1"/>
        <end position="21"/>
    </location>
</feature>
<dbReference type="STRING" id="1051891.A0A0C3QKG8"/>
<name>A0A0C3QKG8_9AGAM</name>
<sequence>MARISVIAALATALFAGFVNAQRTNTTCQATYSWLKNGEGQDPCLLASYLSMPCSGSQGTWNSQPLDSDQYYLSPTTTTANPCLCNAVFYSVVSACAYCQGAVVSTWFQWIPNCSAYQSNSYPVGVVAGSSLPGWATLPLPASGSWDATAAYNYALSASASITLGGSTTAALTTDAASASGSGGISLPSLSKSAAPAPTQSSSSSSGSVVGAAVGGTIGGLGLLAGIGFCIWYFCLRKPSGDNNHGPGGLDDEGKIHSPPIQVQPWK</sequence>
<dbReference type="Proteomes" id="UP000054248">
    <property type="component" value="Unassembled WGS sequence"/>
</dbReference>
<feature type="transmembrane region" description="Helical" evidence="2">
    <location>
        <begin position="209"/>
        <end position="235"/>
    </location>
</feature>
<dbReference type="EMBL" id="KN823002">
    <property type="protein sequence ID" value="KIO27836.1"/>
    <property type="molecule type" value="Genomic_DNA"/>
</dbReference>
<evidence type="ECO:0000256" key="1">
    <source>
        <dbReference type="SAM" id="MobiDB-lite"/>
    </source>
</evidence>
<feature type="region of interest" description="Disordered" evidence="1">
    <location>
        <begin position="246"/>
        <end position="267"/>
    </location>
</feature>
<feature type="chain" id="PRO_5002177486" evidence="3">
    <location>
        <begin position="22"/>
        <end position="267"/>
    </location>
</feature>
<gene>
    <name evidence="4" type="ORF">M407DRAFT_187835</name>
</gene>
<proteinExistence type="predicted"/>
<keyword evidence="5" id="KW-1185">Reference proteome</keyword>
<evidence type="ECO:0000256" key="2">
    <source>
        <dbReference type="SAM" id="Phobius"/>
    </source>
</evidence>
<keyword evidence="2" id="KW-1133">Transmembrane helix</keyword>
<dbReference type="OrthoDB" id="3362711at2759"/>
<organism evidence="4 5">
    <name type="scientific">Tulasnella calospora MUT 4182</name>
    <dbReference type="NCBI Taxonomy" id="1051891"/>
    <lineage>
        <taxon>Eukaryota</taxon>
        <taxon>Fungi</taxon>
        <taxon>Dikarya</taxon>
        <taxon>Basidiomycota</taxon>
        <taxon>Agaricomycotina</taxon>
        <taxon>Agaricomycetes</taxon>
        <taxon>Cantharellales</taxon>
        <taxon>Tulasnellaceae</taxon>
        <taxon>Tulasnella</taxon>
    </lineage>
</organism>
<reference evidence="5" key="2">
    <citation type="submission" date="2015-01" db="EMBL/GenBank/DDBJ databases">
        <title>Evolutionary Origins and Diversification of the Mycorrhizal Mutualists.</title>
        <authorList>
            <consortium name="DOE Joint Genome Institute"/>
            <consortium name="Mycorrhizal Genomics Consortium"/>
            <person name="Kohler A."/>
            <person name="Kuo A."/>
            <person name="Nagy L.G."/>
            <person name="Floudas D."/>
            <person name="Copeland A."/>
            <person name="Barry K.W."/>
            <person name="Cichocki N."/>
            <person name="Veneault-Fourrey C."/>
            <person name="LaButti K."/>
            <person name="Lindquist E.A."/>
            <person name="Lipzen A."/>
            <person name="Lundell T."/>
            <person name="Morin E."/>
            <person name="Murat C."/>
            <person name="Riley R."/>
            <person name="Ohm R."/>
            <person name="Sun H."/>
            <person name="Tunlid A."/>
            <person name="Henrissat B."/>
            <person name="Grigoriev I.V."/>
            <person name="Hibbett D.S."/>
            <person name="Martin F."/>
        </authorList>
    </citation>
    <scope>NUCLEOTIDE SEQUENCE [LARGE SCALE GENOMIC DNA]</scope>
    <source>
        <strain evidence="5">MUT 4182</strain>
    </source>
</reference>
<keyword evidence="2" id="KW-0472">Membrane</keyword>
<evidence type="ECO:0000313" key="5">
    <source>
        <dbReference type="Proteomes" id="UP000054248"/>
    </source>
</evidence>
<reference evidence="4 5" key="1">
    <citation type="submission" date="2014-04" db="EMBL/GenBank/DDBJ databases">
        <authorList>
            <consortium name="DOE Joint Genome Institute"/>
            <person name="Kuo A."/>
            <person name="Girlanda M."/>
            <person name="Perotto S."/>
            <person name="Kohler A."/>
            <person name="Nagy L.G."/>
            <person name="Floudas D."/>
            <person name="Copeland A."/>
            <person name="Barry K.W."/>
            <person name="Cichocki N."/>
            <person name="Veneault-Fourrey C."/>
            <person name="LaButti K."/>
            <person name="Lindquist E.A."/>
            <person name="Lipzen A."/>
            <person name="Lundell T."/>
            <person name="Morin E."/>
            <person name="Murat C."/>
            <person name="Sun H."/>
            <person name="Tunlid A."/>
            <person name="Henrissat B."/>
            <person name="Grigoriev I.V."/>
            <person name="Hibbett D.S."/>
            <person name="Martin F."/>
            <person name="Nordberg H.P."/>
            <person name="Cantor M.N."/>
            <person name="Hua S.X."/>
        </authorList>
    </citation>
    <scope>NUCLEOTIDE SEQUENCE [LARGE SCALE GENOMIC DNA]</scope>
    <source>
        <strain evidence="4 5">MUT 4182</strain>
    </source>
</reference>
<keyword evidence="2" id="KW-0812">Transmembrane</keyword>
<evidence type="ECO:0000313" key="4">
    <source>
        <dbReference type="EMBL" id="KIO27836.1"/>
    </source>
</evidence>
<evidence type="ECO:0000256" key="3">
    <source>
        <dbReference type="SAM" id="SignalP"/>
    </source>
</evidence>
<protein>
    <submittedName>
        <fullName evidence="4">Uncharacterized protein</fullName>
    </submittedName>
</protein>
<dbReference type="AlphaFoldDB" id="A0A0C3QKG8"/>
<dbReference type="HOGENOM" id="CLU_053888_1_1_1"/>
<accession>A0A0C3QKG8</accession>